<keyword evidence="1" id="KW-1133">Transmembrane helix</keyword>
<reference evidence="9" key="2">
    <citation type="submission" date="2016-08" db="EMBL/GenBank/DDBJ databases">
        <title>Comparative genomics of Lactococcus lactis strain WFLU12 isolated from the gastrointestinal tract of wild olive flounder (Paralichythys olivaceus).</title>
        <authorList>
            <person name="Nguyen T.L."/>
            <person name="Kim D.-H."/>
        </authorList>
    </citation>
    <scope>NUCLEOTIDE SEQUENCE [LARGE SCALE GENOMIC DNA]</scope>
    <source>
        <strain evidence="9">WFLU12</strain>
    </source>
</reference>
<keyword evidence="1" id="KW-0812">Transmembrane</keyword>
<keyword evidence="1" id="KW-0472">Membrane</keyword>
<reference evidence="5" key="3">
    <citation type="submission" date="2016-08" db="EMBL/GenBank/DDBJ databases">
        <title>Genome-wide comparison reveals a probiotic strain Lactococcus lactis WFLU12 isolated from the gastrointestinal tract of olive flounder (Paralichythys olivaceus) harboring genes supporting probiotic action.</title>
        <authorList>
            <person name="Nguyen T.L."/>
        </authorList>
    </citation>
    <scope>NUCLEOTIDE SEQUENCE</scope>
    <source>
        <strain evidence="5">WFLU12</strain>
    </source>
</reference>
<dbReference type="EMBL" id="CP015904">
    <property type="protein sequence ID" value="ARE14124.1"/>
    <property type="molecule type" value="Genomic_DNA"/>
</dbReference>
<evidence type="ECO:0000313" key="9">
    <source>
        <dbReference type="Proteomes" id="UP000234865"/>
    </source>
</evidence>
<evidence type="ECO:0000256" key="1">
    <source>
        <dbReference type="SAM" id="Phobius"/>
    </source>
</evidence>
<gene>
    <name evidence="5" type="ORF">CYU10_000457</name>
    <name evidence="3" type="ORF">LLUC06_1994</name>
    <name evidence="2" type="ORF">LLUC11_1797</name>
    <name evidence="4" type="ORF">LMG9449_0423</name>
</gene>
<proteinExistence type="predicted"/>
<dbReference type="Proteomes" id="UP000053612">
    <property type="component" value="Unassembled WGS sequence"/>
</dbReference>
<dbReference type="Proteomes" id="UP000234865">
    <property type="component" value="Unassembled WGS sequence"/>
</dbReference>
<evidence type="ECO:0000313" key="8">
    <source>
        <dbReference type="Proteomes" id="UP000192095"/>
    </source>
</evidence>
<name>A0A0A7T385_LACLL</name>
<organism evidence="4 6">
    <name type="scientific">Lactococcus lactis subsp. lactis</name>
    <name type="common">Streptococcus lactis</name>
    <dbReference type="NCBI Taxonomy" id="1360"/>
    <lineage>
        <taxon>Bacteria</taxon>
        <taxon>Bacillati</taxon>
        <taxon>Bacillota</taxon>
        <taxon>Bacilli</taxon>
        <taxon>Lactobacillales</taxon>
        <taxon>Streptococcaceae</taxon>
        <taxon>Lactococcus</taxon>
    </lineage>
</organism>
<reference evidence="6" key="1">
    <citation type="submission" date="2015-10" db="EMBL/GenBank/DDBJ databases">
        <title>Draft Genome Sequences of 11 Lactococcus lactis subspecies cremoris strains.</title>
        <authorList>
            <person name="Wels M."/>
            <person name="Backus L."/>
            <person name="Boekhorst J."/>
            <person name="Dijkstra A."/>
            <person name="Beerthuizen M."/>
            <person name="Kelly W."/>
            <person name="Siezen R."/>
            <person name="Bachmann H."/>
            <person name="Van Hijum S."/>
        </authorList>
    </citation>
    <scope>NUCLEOTIDE SEQUENCE [LARGE SCALE GENOMIC DNA]</scope>
    <source>
        <strain evidence="6">LMG9449</strain>
    </source>
</reference>
<evidence type="ECO:0000313" key="2">
    <source>
        <dbReference type="EMBL" id="ARE14124.1"/>
    </source>
</evidence>
<dbReference type="PATRIC" id="fig|1360.100.peg.680"/>
<reference evidence="3" key="6">
    <citation type="submission" date="2023-07" db="EMBL/GenBank/DDBJ databases">
        <authorList>
            <person name="McDonnell B."/>
        </authorList>
    </citation>
    <scope>NUCLEOTIDE SEQUENCE</scope>
    <source>
        <strain evidence="3">UC06</strain>
    </source>
</reference>
<protein>
    <submittedName>
        <fullName evidence="4">Uncharacterized protein</fullName>
    </submittedName>
</protein>
<sequence length="97" mass="11585">MTVQERKSLKFYPLKDYKITVNNRSSDSIDVEINNDDTISINDKIYKLEKRNYFLMEHDGNLLAFHSRKEILGLLWKRKIGIWLVVILLIILLMKFL</sequence>
<evidence type="ECO:0000313" key="4">
    <source>
        <dbReference type="EMBL" id="KSU21636.1"/>
    </source>
</evidence>
<evidence type="ECO:0000313" key="6">
    <source>
        <dbReference type="Proteomes" id="UP000053612"/>
    </source>
</evidence>
<dbReference type="Proteomes" id="UP000192067">
    <property type="component" value="Chromosome"/>
</dbReference>
<dbReference type="EMBL" id="CP015902">
    <property type="protein sequence ID" value="ARE21536.1"/>
    <property type="molecule type" value="Genomic_DNA"/>
</dbReference>
<reference evidence="4" key="5">
    <citation type="journal article" date="2017" name="Genome Announc.">
        <title>Draft Genome Sequences of 24 Lactococcus lactis Strains.</title>
        <authorList>
            <person name="Backus L."/>
            <person name="Wels M."/>
            <person name="Boekhorst J."/>
            <person name="Dijkstra A.R."/>
            <person name="Beerthuyzen M."/>
            <person name="Kelly W.J."/>
            <person name="Siezen R.J."/>
            <person name="van Hijum S.A."/>
            <person name="Bachmann H."/>
        </authorList>
    </citation>
    <scope>NUCLEOTIDE SEQUENCE</scope>
    <source>
        <strain evidence="4">LMG9447</strain>
    </source>
</reference>
<dbReference type="EMBL" id="LKLS01000038">
    <property type="protein sequence ID" value="KSU21636.1"/>
    <property type="molecule type" value="Genomic_DNA"/>
</dbReference>
<dbReference type="EMBL" id="PKRZ01000001">
    <property type="protein sequence ID" value="PLW59589.1"/>
    <property type="molecule type" value="Genomic_DNA"/>
</dbReference>
<accession>A0A0A7T385</accession>
<feature type="transmembrane region" description="Helical" evidence="1">
    <location>
        <begin position="80"/>
        <end position="96"/>
    </location>
</feature>
<dbReference type="Proteomes" id="UP000192095">
    <property type="component" value="Chromosome"/>
</dbReference>
<evidence type="ECO:0000313" key="7">
    <source>
        <dbReference type="Proteomes" id="UP000192067"/>
    </source>
</evidence>
<evidence type="ECO:0000313" key="5">
    <source>
        <dbReference type="EMBL" id="PLW59589.1"/>
    </source>
</evidence>
<reference evidence="7 8" key="4">
    <citation type="journal article" date="2017" name="BMC Genomics">
        <title>Comparative and functional genomics of the Lactococcus lactis taxon; insights into evolution and niche adaptation.</title>
        <authorList>
            <person name="Kelleher P."/>
            <person name="Bottacini F."/>
            <person name="Mahony J."/>
            <person name="Kilcawley K.N."/>
            <person name="van Sinderen D."/>
        </authorList>
    </citation>
    <scope>NUCLEOTIDE SEQUENCE [LARGE SCALE GENOMIC DNA]</scope>
    <source>
        <strain evidence="3 8">UC06</strain>
        <strain evidence="2 7">UC11</strain>
    </source>
</reference>
<dbReference type="RefSeq" id="WP_025017162.1">
    <property type="nucleotide sequence ID" value="NZ_BAABQR010000012.1"/>
</dbReference>
<evidence type="ECO:0000313" key="3">
    <source>
        <dbReference type="EMBL" id="ARE21536.1"/>
    </source>
</evidence>
<dbReference type="AlphaFoldDB" id="A0A0A7T385"/>